<organism evidence="1 2">
    <name type="scientific">Aspergillus aculeatinus CBS 121060</name>
    <dbReference type="NCBI Taxonomy" id="1448322"/>
    <lineage>
        <taxon>Eukaryota</taxon>
        <taxon>Fungi</taxon>
        <taxon>Dikarya</taxon>
        <taxon>Ascomycota</taxon>
        <taxon>Pezizomycotina</taxon>
        <taxon>Eurotiomycetes</taxon>
        <taxon>Eurotiomycetidae</taxon>
        <taxon>Eurotiales</taxon>
        <taxon>Aspergillaceae</taxon>
        <taxon>Aspergillus</taxon>
        <taxon>Aspergillus subgen. Circumdati</taxon>
    </lineage>
</organism>
<accession>A0ACD1HKZ5</accession>
<dbReference type="Proteomes" id="UP000249661">
    <property type="component" value="Unassembled WGS sequence"/>
</dbReference>
<proteinExistence type="predicted"/>
<protein>
    <submittedName>
        <fullName evidence="1">Uncharacterized protein</fullName>
    </submittedName>
</protein>
<keyword evidence="2" id="KW-1185">Reference proteome</keyword>
<sequence>MNIIMGVPDSQLHELERQRLELEGNILKLQDSLYHWRTWEAEYDGLKEEINDLPEDADREDFLSVGHSLGGSLVTEEEVKVILGEKEGVTRTKGQVVSLINRRIDYVKQNVATMEKRLRAAENELYALDSQEQLPSDSTAEFPMTEIFEELDENGNIVSSTTNTPGSQASELLNILQKAGVSDIPDTANVTTAHQDSSQHAARTTEAPATEEVPTAIEVEEVNPQAIEEEEMPEATTPENNPKSPSMDAAGLLEYQRLAASIEESPEDAQLRRDMLQYSLNEVGAVVAELELDEDASDVSVDEEYDDYPYDDDEEEEDEYGRTTTRVLDEDYHREMRELEAKLNARGLWNIGKNTDSLPTDVKAELEQPSVVRVEKTTETGTGPVLEKKPKKKVAFADDLDIAPAPKPPTQDKKVVPVRESSVPVLADSVVERTEPVAKEPVTKDAPKKVSRFKSARRTDDSAVNPATASETSAGPSRPVELRSSLRKTGTPSPAPSSLPLFPARPAEPKPFSQPISADPEEDPAPRGPEGKILADTLVEREVSQTSAVAPEPDELDEQLHRKEIATEFYQIRNRMIKEQGGFVDEEPEIVPLETEEAPRRVSKFKAARMR</sequence>
<name>A0ACD1HKZ5_9EURO</name>
<reference evidence="1" key="1">
    <citation type="submission" date="2018-02" db="EMBL/GenBank/DDBJ databases">
        <title>The genomes of Aspergillus section Nigri reveals drivers in fungal speciation.</title>
        <authorList>
            <consortium name="DOE Joint Genome Institute"/>
            <person name="Vesth T.C."/>
            <person name="Nybo J."/>
            <person name="Theobald S."/>
            <person name="Brandl J."/>
            <person name="Frisvad J.C."/>
            <person name="Nielsen K.F."/>
            <person name="Lyhne E.K."/>
            <person name="Kogle M.E."/>
            <person name="Kuo A."/>
            <person name="Riley R."/>
            <person name="Clum A."/>
            <person name="Nolan M."/>
            <person name="Lipzen A."/>
            <person name="Salamov A."/>
            <person name="Henrissat B."/>
            <person name="Wiebenga A."/>
            <person name="De vries R.P."/>
            <person name="Grigoriev I.V."/>
            <person name="Mortensen U.H."/>
            <person name="Andersen M.R."/>
            <person name="Baker S.E."/>
        </authorList>
    </citation>
    <scope>NUCLEOTIDE SEQUENCE</scope>
    <source>
        <strain evidence="1">CBS 121060</strain>
    </source>
</reference>
<evidence type="ECO:0000313" key="2">
    <source>
        <dbReference type="Proteomes" id="UP000249661"/>
    </source>
</evidence>
<gene>
    <name evidence="1" type="ORF">BO66DRAFT_467972</name>
</gene>
<evidence type="ECO:0000313" key="1">
    <source>
        <dbReference type="EMBL" id="RAH74116.1"/>
    </source>
</evidence>
<dbReference type="EMBL" id="KZ824936">
    <property type="protein sequence ID" value="RAH74116.1"/>
    <property type="molecule type" value="Genomic_DNA"/>
</dbReference>